<feature type="transmembrane region" description="Helical" evidence="7">
    <location>
        <begin position="293"/>
        <end position="321"/>
    </location>
</feature>
<dbReference type="EMBL" id="FUWP01000019">
    <property type="protein sequence ID" value="SKA49876.1"/>
    <property type="molecule type" value="Genomic_DNA"/>
</dbReference>
<evidence type="ECO:0000256" key="6">
    <source>
        <dbReference type="ARBA" id="ARBA00023136"/>
    </source>
</evidence>
<feature type="transmembrane region" description="Helical" evidence="7">
    <location>
        <begin position="46"/>
        <end position="67"/>
    </location>
</feature>
<dbReference type="GO" id="GO:0005886">
    <property type="term" value="C:plasma membrane"/>
    <property type="evidence" value="ECO:0007669"/>
    <property type="project" value="UniProtKB-SubCell"/>
</dbReference>
<evidence type="ECO:0000256" key="3">
    <source>
        <dbReference type="ARBA" id="ARBA00022475"/>
    </source>
</evidence>
<dbReference type="PANTHER" id="PTHR42770:SF15">
    <property type="entry name" value="GLUTAMATE_GAMMA-AMINOBUTYRATE ANTIPORTER-RELATED"/>
    <property type="match status" value="1"/>
</dbReference>
<protein>
    <submittedName>
        <fullName evidence="8">Glutamate/gamma-aminobutyrate antiporter</fullName>
    </submittedName>
</protein>
<organism evidence="8 9">
    <name type="scientific">Photobacterium toruni</name>
    <dbReference type="NCBI Taxonomy" id="1935446"/>
    <lineage>
        <taxon>Bacteria</taxon>
        <taxon>Pseudomonadati</taxon>
        <taxon>Pseudomonadota</taxon>
        <taxon>Gammaproteobacteria</taxon>
        <taxon>Vibrionales</taxon>
        <taxon>Vibrionaceae</taxon>
        <taxon>Photobacterium</taxon>
    </lineage>
</organism>
<dbReference type="PANTHER" id="PTHR42770">
    <property type="entry name" value="AMINO ACID TRANSPORTER-RELATED"/>
    <property type="match status" value="1"/>
</dbReference>
<feature type="transmembrane region" description="Helical" evidence="7">
    <location>
        <begin position="413"/>
        <end position="432"/>
    </location>
</feature>
<dbReference type="RefSeq" id="WP_080175727.1">
    <property type="nucleotide sequence ID" value="NZ_AP024854.1"/>
</dbReference>
<evidence type="ECO:0000256" key="1">
    <source>
        <dbReference type="ARBA" id="ARBA00004651"/>
    </source>
</evidence>
<feature type="transmembrane region" description="Helical" evidence="7">
    <location>
        <begin position="204"/>
        <end position="225"/>
    </location>
</feature>
<accession>A0A1T4UB96</accession>
<keyword evidence="2" id="KW-0813">Transport</keyword>
<dbReference type="InterPro" id="IPR002293">
    <property type="entry name" value="AA/rel_permease1"/>
</dbReference>
<feature type="transmembrane region" description="Helical" evidence="7">
    <location>
        <begin position="130"/>
        <end position="149"/>
    </location>
</feature>
<comment type="subcellular location">
    <subcellularLocation>
        <location evidence="1">Cell membrane</location>
        <topology evidence="1">Multi-pass membrane protein</topology>
    </subcellularLocation>
</comment>
<sequence>MNNNAKSNIQKNIKLGILTFIVMNTITVLSPRGFSPEAMYGLTSVFYYIFAAVCFLIPVSLVSAELATGWPQKGGVFNWVGAAFGKQIGFIAIYLQWLATTICFPTMLIFIAVSIAFIDVKHAHELSTNKYYTLVVILVFYWFSVFTTSKGVKSAAKIGSIAGIIGTIIPLAILFISGITYVYLKGTIDFTVSSHQLFPNILHFHNLVLAASVFLFYSGMEINAVHVQSMNNPLKNYPISVAIAASLVVICHIIGTLLISAIIPHNQINIVDSLFTTYDTIFKYFHISWMGEIITAAIAIGAFAQITVIIAGPSTGLFQVGQKGYLPPKLQKSNKNGVQMPLLYLQGIIVTTLSFLLIILPSVQSTFQILGQLASILYLIMYLLLFSSAIYLRYKEPDVNRPYKVPFGNIGMWIVGTLGFISSLLALCLSFIPPGQFNTGSNLLYIAILITLTILFLLVPVLIYKNRKSSWIIDRVN</sequence>
<evidence type="ECO:0000256" key="5">
    <source>
        <dbReference type="ARBA" id="ARBA00022989"/>
    </source>
</evidence>
<dbReference type="AlphaFoldDB" id="A0A1T4UB96"/>
<feature type="transmembrane region" description="Helical" evidence="7">
    <location>
        <begin position="161"/>
        <end position="184"/>
    </location>
</feature>
<gene>
    <name evidence="8" type="primary">gadC_4</name>
    <name evidence="8" type="ORF">CZ814_02972</name>
</gene>
<feature type="transmembrane region" description="Helical" evidence="7">
    <location>
        <begin position="12"/>
        <end position="34"/>
    </location>
</feature>
<evidence type="ECO:0000256" key="4">
    <source>
        <dbReference type="ARBA" id="ARBA00022692"/>
    </source>
</evidence>
<evidence type="ECO:0000256" key="2">
    <source>
        <dbReference type="ARBA" id="ARBA00022448"/>
    </source>
</evidence>
<dbReference type="InterPro" id="IPR050367">
    <property type="entry name" value="APC_superfamily"/>
</dbReference>
<feature type="transmembrane region" description="Helical" evidence="7">
    <location>
        <begin position="342"/>
        <end position="363"/>
    </location>
</feature>
<dbReference type="GO" id="GO:0022857">
    <property type="term" value="F:transmembrane transporter activity"/>
    <property type="evidence" value="ECO:0007669"/>
    <property type="project" value="InterPro"/>
</dbReference>
<feature type="transmembrane region" description="Helical" evidence="7">
    <location>
        <begin position="369"/>
        <end position="392"/>
    </location>
</feature>
<feature type="transmembrane region" description="Helical" evidence="7">
    <location>
        <begin position="444"/>
        <end position="464"/>
    </location>
</feature>
<feature type="transmembrane region" description="Helical" evidence="7">
    <location>
        <begin position="237"/>
        <end position="263"/>
    </location>
</feature>
<evidence type="ECO:0000313" key="8">
    <source>
        <dbReference type="EMBL" id="SKA49876.1"/>
    </source>
</evidence>
<feature type="transmembrane region" description="Helical" evidence="7">
    <location>
        <begin position="88"/>
        <end position="118"/>
    </location>
</feature>
<keyword evidence="6 7" id="KW-0472">Membrane</keyword>
<dbReference type="Pfam" id="PF13520">
    <property type="entry name" value="AA_permease_2"/>
    <property type="match status" value="1"/>
</dbReference>
<proteinExistence type="predicted"/>
<evidence type="ECO:0000256" key="7">
    <source>
        <dbReference type="SAM" id="Phobius"/>
    </source>
</evidence>
<keyword evidence="5 7" id="KW-1133">Transmembrane helix</keyword>
<keyword evidence="4 7" id="KW-0812">Transmembrane</keyword>
<reference evidence="8 9" key="1">
    <citation type="submission" date="2017-02" db="EMBL/GenBank/DDBJ databases">
        <authorList>
            <person name="Peterson S.W."/>
        </authorList>
    </citation>
    <scope>NUCLEOTIDE SEQUENCE [LARGE SCALE GENOMIC DNA]</scope>
    <source>
        <strain evidence="8 9">CECT 9189</strain>
    </source>
</reference>
<dbReference type="Proteomes" id="UP000191116">
    <property type="component" value="Unassembled WGS sequence"/>
</dbReference>
<evidence type="ECO:0000313" key="9">
    <source>
        <dbReference type="Proteomes" id="UP000191116"/>
    </source>
</evidence>
<dbReference type="PIRSF" id="PIRSF006060">
    <property type="entry name" value="AA_transporter"/>
    <property type="match status" value="1"/>
</dbReference>
<dbReference type="Gene3D" id="1.20.1740.10">
    <property type="entry name" value="Amino acid/polyamine transporter I"/>
    <property type="match status" value="1"/>
</dbReference>
<name>A0A1T4UB96_9GAMM</name>
<dbReference type="OrthoDB" id="3185104at2"/>
<keyword evidence="3" id="KW-1003">Cell membrane</keyword>